<proteinExistence type="predicted"/>
<sequence length="106" mass="12067">MSLAIIKKLFEKIEKDGCGINGYEKIIQFEFTDLKESYNVKFLGERAELIDISETPSATVQITSENFEKLTNGQLNPNTAFLFGKIKVFGDMSQLLKLSKILEYYS</sequence>
<dbReference type="Gene3D" id="3.30.1050.10">
    <property type="entry name" value="SCP2 sterol-binding domain"/>
    <property type="match status" value="1"/>
</dbReference>
<dbReference type="Pfam" id="PF02036">
    <property type="entry name" value="SCP2"/>
    <property type="match status" value="1"/>
</dbReference>
<comment type="caution">
    <text evidence="2">The sequence shown here is derived from an EMBL/GenBank/DDBJ whole genome shotgun (WGS) entry which is preliminary data.</text>
</comment>
<dbReference type="RefSeq" id="WP_107933312.1">
    <property type="nucleotide sequence ID" value="NZ_CP085009.1"/>
</dbReference>
<dbReference type="InterPro" id="IPR036527">
    <property type="entry name" value="SCP2_sterol-bd_dom_sf"/>
</dbReference>
<dbReference type="InterPro" id="IPR003033">
    <property type="entry name" value="SCP2_sterol-bd_dom"/>
</dbReference>
<accession>A0A318TYY5</accession>
<organism evidence="2 3">
    <name type="scientific">Ureibacillus chungkukjangi</name>
    <dbReference type="NCBI Taxonomy" id="1202712"/>
    <lineage>
        <taxon>Bacteria</taxon>
        <taxon>Bacillati</taxon>
        <taxon>Bacillota</taxon>
        <taxon>Bacilli</taxon>
        <taxon>Bacillales</taxon>
        <taxon>Caryophanaceae</taxon>
        <taxon>Ureibacillus</taxon>
    </lineage>
</organism>
<reference evidence="2 3" key="1">
    <citation type="submission" date="2018-06" db="EMBL/GenBank/DDBJ databases">
        <title>Genomic Encyclopedia of Archaeal and Bacterial Type Strains, Phase II (KMG-II): from individual species to whole genera.</title>
        <authorList>
            <person name="Goeker M."/>
        </authorList>
    </citation>
    <scope>NUCLEOTIDE SEQUENCE [LARGE SCALE GENOMIC DNA]</scope>
    <source>
        <strain evidence="2 3">KACC 16626</strain>
    </source>
</reference>
<gene>
    <name evidence="2" type="ORF">BJ095_10595</name>
</gene>
<evidence type="ECO:0000313" key="3">
    <source>
        <dbReference type="Proteomes" id="UP000247416"/>
    </source>
</evidence>
<keyword evidence="3" id="KW-1185">Reference proteome</keyword>
<evidence type="ECO:0000259" key="1">
    <source>
        <dbReference type="Pfam" id="PF02036"/>
    </source>
</evidence>
<feature type="domain" description="SCP2" evidence="1">
    <location>
        <begin position="23"/>
        <end position="103"/>
    </location>
</feature>
<dbReference type="Proteomes" id="UP000247416">
    <property type="component" value="Unassembled WGS sequence"/>
</dbReference>
<dbReference type="AlphaFoldDB" id="A0A318TYY5"/>
<dbReference type="SUPFAM" id="SSF55718">
    <property type="entry name" value="SCP-like"/>
    <property type="match status" value="1"/>
</dbReference>
<name>A0A318TYY5_9BACL</name>
<dbReference type="OrthoDB" id="9804656at2"/>
<evidence type="ECO:0000313" key="2">
    <source>
        <dbReference type="EMBL" id="PYF07305.1"/>
    </source>
</evidence>
<dbReference type="EMBL" id="QJTJ01000005">
    <property type="protein sequence ID" value="PYF07305.1"/>
    <property type="molecule type" value="Genomic_DNA"/>
</dbReference>
<protein>
    <submittedName>
        <fullName evidence="2">Putative sterol carrier protein</fullName>
    </submittedName>
</protein>